<proteinExistence type="predicted"/>
<accession>A0A5P8W9K9</accession>
<reference evidence="1 2" key="1">
    <citation type="submission" date="2019-10" db="EMBL/GenBank/DDBJ databases">
        <title>Genomic and transcriptomic insights into the perfect genentic adaptation of a filamentous nitrogen-fixing cyanobacterium to rice fields.</title>
        <authorList>
            <person name="Chen Z."/>
        </authorList>
    </citation>
    <scope>NUCLEOTIDE SEQUENCE [LARGE SCALE GENOMIC DNA]</scope>
    <source>
        <strain evidence="1">CCNUC1</strain>
    </source>
</reference>
<name>A0A5P8W9K9_9NOSO</name>
<dbReference type="SUPFAM" id="SSF143011">
    <property type="entry name" value="RelE-like"/>
    <property type="match status" value="1"/>
</dbReference>
<organism evidence="1 2">
    <name type="scientific">Nostoc sphaeroides CCNUC1</name>
    <dbReference type="NCBI Taxonomy" id="2653204"/>
    <lineage>
        <taxon>Bacteria</taxon>
        <taxon>Bacillati</taxon>
        <taxon>Cyanobacteriota</taxon>
        <taxon>Cyanophyceae</taxon>
        <taxon>Nostocales</taxon>
        <taxon>Nostocaceae</taxon>
        <taxon>Nostoc</taxon>
    </lineage>
</organism>
<dbReference type="KEGG" id="nsh:GXM_06838"/>
<evidence type="ECO:0000313" key="1">
    <source>
        <dbReference type="EMBL" id="QFS49344.1"/>
    </source>
</evidence>
<dbReference type="InterPro" id="IPR035093">
    <property type="entry name" value="RelE/ParE_toxin_dom_sf"/>
</dbReference>
<dbReference type="Gene3D" id="3.30.2310.20">
    <property type="entry name" value="RelE-like"/>
    <property type="match status" value="1"/>
</dbReference>
<gene>
    <name evidence="1" type="ORF">GXM_06838</name>
</gene>
<dbReference type="RefSeq" id="WP_118165851.1">
    <property type="nucleotide sequence ID" value="NZ_CP045226.1"/>
</dbReference>
<protein>
    <submittedName>
        <fullName evidence="1">Killer suppression protein HigA</fullName>
    </submittedName>
</protein>
<dbReference type="AlphaFoldDB" id="A0A5P8W9K9"/>
<dbReference type="EMBL" id="CP045226">
    <property type="protein sequence ID" value="QFS49344.1"/>
    <property type="molecule type" value="Genomic_DNA"/>
</dbReference>
<dbReference type="Proteomes" id="UP000326678">
    <property type="component" value="Chromosome Gxm1"/>
</dbReference>
<keyword evidence="2" id="KW-1185">Reference proteome</keyword>
<evidence type="ECO:0000313" key="2">
    <source>
        <dbReference type="Proteomes" id="UP000326678"/>
    </source>
</evidence>
<sequence>MEITFADGKLQKLCEQQNLAQRKLGANCAKKLTTQLAILGAASCVAELVIGHPHPLKGDRAGEFAVNLEGGKRLVFKPDNDPIPLTEDGNIDWSKVSAVCIVFIGDYHD</sequence>